<dbReference type="RefSeq" id="WP_107830015.1">
    <property type="nucleotide sequence ID" value="NZ_CP160205.1"/>
</dbReference>
<evidence type="ECO:0000313" key="3">
    <source>
        <dbReference type="Proteomes" id="UP000244168"/>
    </source>
</evidence>
<evidence type="ECO:0000313" key="2">
    <source>
        <dbReference type="EMBL" id="PTQ95102.1"/>
    </source>
</evidence>
<feature type="transmembrane region" description="Helical" evidence="1">
    <location>
        <begin position="32"/>
        <end position="54"/>
    </location>
</feature>
<sequence>MQQLIKYIKDNSEKVALGCGFFLWLLSSKYPWLGNILLIGYIGLIVAFSCLARYKSYKALKAKGLTFKDVRNASFVKKWELTRKSGYGKFVFQTGGLLFGAMLFTPVAFDMFYFIGLPEAIKGLGRLTALFGLCVVGCYVAGASIFSLRWSINERRFLRLTDPLSFLQKP</sequence>
<comment type="caution">
    <text evidence="2">The sequence shown here is derived from an EMBL/GenBank/DDBJ whole genome shotgun (WGS) entry which is preliminary data.</text>
</comment>
<protein>
    <submittedName>
        <fullName evidence="2">Uncharacterized protein</fullName>
    </submittedName>
</protein>
<keyword evidence="1" id="KW-1133">Transmembrane helix</keyword>
<feature type="transmembrane region" description="Helical" evidence="1">
    <location>
        <begin position="90"/>
        <end position="115"/>
    </location>
</feature>
<dbReference type="Proteomes" id="UP000244168">
    <property type="component" value="Unassembled WGS sequence"/>
</dbReference>
<feature type="transmembrane region" description="Helical" evidence="1">
    <location>
        <begin position="127"/>
        <end position="150"/>
    </location>
</feature>
<dbReference type="AlphaFoldDB" id="A0A2T5J7H5"/>
<dbReference type="OrthoDB" id="799270at2"/>
<keyword evidence="1" id="KW-0812">Transmembrane</keyword>
<keyword evidence="3" id="KW-1185">Reference proteome</keyword>
<proteinExistence type="predicted"/>
<name>A0A2T5J7H5_9SPHI</name>
<keyword evidence="1" id="KW-0472">Membrane</keyword>
<accession>A0A2T5J7H5</accession>
<gene>
    <name evidence="2" type="ORF">C8P68_106317</name>
</gene>
<dbReference type="EMBL" id="QAOQ01000006">
    <property type="protein sequence ID" value="PTQ95102.1"/>
    <property type="molecule type" value="Genomic_DNA"/>
</dbReference>
<evidence type="ECO:0000256" key="1">
    <source>
        <dbReference type="SAM" id="Phobius"/>
    </source>
</evidence>
<organism evidence="2 3">
    <name type="scientific">Mucilaginibacter yixingensis</name>
    <dbReference type="NCBI Taxonomy" id="1295612"/>
    <lineage>
        <taxon>Bacteria</taxon>
        <taxon>Pseudomonadati</taxon>
        <taxon>Bacteroidota</taxon>
        <taxon>Sphingobacteriia</taxon>
        <taxon>Sphingobacteriales</taxon>
        <taxon>Sphingobacteriaceae</taxon>
        <taxon>Mucilaginibacter</taxon>
    </lineage>
</organism>
<reference evidence="2 3" key="1">
    <citation type="submission" date="2018-04" db="EMBL/GenBank/DDBJ databases">
        <title>Genomic Encyclopedia of Archaeal and Bacterial Type Strains, Phase II (KMG-II): from individual species to whole genera.</title>
        <authorList>
            <person name="Goeker M."/>
        </authorList>
    </citation>
    <scope>NUCLEOTIDE SEQUENCE [LARGE SCALE GENOMIC DNA]</scope>
    <source>
        <strain evidence="2 3">DSM 26809</strain>
    </source>
</reference>